<dbReference type="GeneID" id="106333895"/>
<dbReference type="PANTHER" id="PTHR45125:SF3">
    <property type="entry name" value="NO-APICAL-MERISTEM-ASSOCIATED CARBOXY-TERMINAL DOMAIN PROTEIN"/>
    <property type="match status" value="1"/>
</dbReference>
<name>A0A0D3BCD5_BRAOL</name>
<evidence type="ECO:0000313" key="1">
    <source>
        <dbReference type="EnsemblPlants" id="Bo3g074920.1"/>
    </source>
</evidence>
<accession>A0A0D3BCD5</accession>
<keyword evidence="2" id="KW-1185">Reference proteome</keyword>
<evidence type="ECO:0008006" key="3">
    <source>
        <dbReference type="Google" id="ProtNLM"/>
    </source>
</evidence>
<reference evidence="1" key="2">
    <citation type="submission" date="2015-03" db="UniProtKB">
        <authorList>
            <consortium name="EnsemblPlants"/>
        </authorList>
    </citation>
    <scope>IDENTIFICATION</scope>
</reference>
<dbReference type="Proteomes" id="UP000032141">
    <property type="component" value="Chromosome C3"/>
</dbReference>
<organism evidence="1 2">
    <name type="scientific">Brassica oleracea var. oleracea</name>
    <dbReference type="NCBI Taxonomy" id="109376"/>
    <lineage>
        <taxon>Eukaryota</taxon>
        <taxon>Viridiplantae</taxon>
        <taxon>Streptophyta</taxon>
        <taxon>Embryophyta</taxon>
        <taxon>Tracheophyta</taxon>
        <taxon>Spermatophyta</taxon>
        <taxon>Magnoliopsida</taxon>
        <taxon>eudicotyledons</taxon>
        <taxon>Gunneridae</taxon>
        <taxon>Pentapetalae</taxon>
        <taxon>rosids</taxon>
        <taxon>malvids</taxon>
        <taxon>Brassicales</taxon>
        <taxon>Brassicaceae</taxon>
        <taxon>Brassiceae</taxon>
        <taxon>Brassica</taxon>
    </lineage>
</organism>
<dbReference type="HOGENOM" id="CLU_091564_1_0_1"/>
<dbReference type="KEGG" id="boe:106333895"/>
<dbReference type="RefSeq" id="XP_013627735.1">
    <property type="nucleotide sequence ID" value="XM_013772281.1"/>
</dbReference>
<dbReference type="EnsemblPlants" id="Bo3g074920.1">
    <property type="protein sequence ID" value="Bo3g074920.1"/>
    <property type="gene ID" value="Bo3g074920"/>
</dbReference>
<dbReference type="Gramene" id="Bo3g074920.1">
    <property type="protein sequence ID" value="Bo3g074920.1"/>
    <property type="gene ID" value="Bo3g074920"/>
</dbReference>
<reference evidence="1 2" key="1">
    <citation type="journal article" date="2014" name="Genome Biol.">
        <title>Transcriptome and methylome profiling reveals relics of genome dominance in the mesopolyploid Brassica oleracea.</title>
        <authorList>
            <person name="Parkin I.A."/>
            <person name="Koh C."/>
            <person name="Tang H."/>
            <person name="Robinson S.J."/>
            <person name="Kagale S."/>
            <person name="Clarke W.E."/>
            <person name="Town C.D."/>
            <person name="Nixon J."/>
            <person name="Krishnakumar V."/>
            <person name="Bidwell S.L."/>
            <person name="Denoeud F."/>
            <person name="Belcram H."/>
            <person name="Links M.G."/>
            <person name="Just J."/>
            <person name="Clarke C."/>
            <person name="Bender T."/>
            <person name="Huebert T."/>
            <person name="Mason A.S."/>
            <person name="Pires J.C."/>
            <person name="Barker G."/>
            <person name="Moore J."/>
            <person name="Walley P.G."/>
            <person name="Manoli S."/>
            <person name="Batley J."/>
            <person name="Edwards D."/>
            <person name="Nelson M.N."/>
            <person name="Wang X."/>
            <person name="Paterson A.H."/>
            <person name="King G."/>
            <person name="Bancroft I."/>
            <person name="Chalhoub B."/>
            <person name="Sharpe A.G."/>
        </authorList>
    </citation>
    <scope>NUCLEOTIDE SEQUENCE</scope>
    <source>
        <strain evidence="1 2">cv. TO1000</strain>
    </source>
</reference>
<proteinExistence type="predicted"/>
<protein>
    <recommendedName>
        <fullName evidence="3">No apical meristem-associated C-terminal domain-containing protein</fullName>
    </recommendedName>
</protein>
<dbReference type="PANTHER" id="PTHR45125">
    <property type="entry name" value="F21J9.4-RELATED"/>
    <property type="match status" value="1"/>
</dbReference>
<evidence type="ECO:0000313" key="2">
    <source>
        <dbReference type="Proteomes" id="UP000032141"/>
    </source>
</evidence>
<dbReference type="AlphaFoldDB" id="A0A0D3BCD5"/>
<sequence>MERSRGTSFNQQEDEFLCHVHLEISQDPITSNNQALKTLWDKITKNYNAKKPESWEVRRNRSLVGRIGTVLYAVRNLISCVIQVQNMHPGGASEQDIMEKAKKLLLQDRKQFFFFKKIDHMWVLMKDISKFSDNANISIPDIESNTFGSQTSQSPGISSFSINLSSDDGGSNSSQCPIGSKKAKLKRKLVEVTLVSLSDLNKQESYKKELNNNKVKLLQQYFGDLGGLGSNLPEY</sequence>